<gene>
    <name evidence="2" type="ORF">SAMN04489835_2642</name>
</gene>
<keyword evidence="3" id="KW-1185">Reference proteome</keyword>
<evidence type="ECO:0000313" key="2">
    <source>
        <dbReference type="EMBL" id="SEH66634.1"/>
    </source>
</evidence>
<sequence>MVSPALRHLFGAYFHEDWVMEAADWQGVIDSYVRDEQPPADLLRSLGQEIDDLSAEGGEDNMERLVTRTLGANYYPLPELTYTAWLGQVAARLRQHAAAIDGGGNPPTG</sequence>
<dbReference type="Pfam" id="PF18593">
    <property type="entry name" value="CdiI_2"/>
    <property type="match status" value="1"/>
</dbReference>
<reference evidence="3" key="1">
    <citation type="submission" date="2016-10" db="EMBL/GenBank/DDBJ databases">
        <authorList>
            <person name="Varghese N."/>
            <person name="Submissions S."/>
        </authorList>
    </citation>
    <scope>NUCLEOTIDE SEQUENCE [LARGE SCALE GENOMIC DNA]</scope>
    <source>
        <strain evidence="3">DSM 45405</strain>
    </source>
</reference>
<dbReference type="AlphaFoldDB" id="A0A1H6K043"/>
<accession>A0A1H6K043</accession>
<dbReference type="InterPro" id="IPR041129">
    <property type="entry name" value="CdiI_2"/>
</dbReference>
<evidence type="ECO:0000313" key="3">
    <source>
        <dbReference type="Proteomes" id="UP000182915"/>
    </source>
</evidence>
<dbReference type="EMBL" id="LT629971">
    <property type="protein sequence ID" value="SEH66634.1"/>
    <property type="molecule type" value="Genomic_DNA"/>
</dbReference>
<feature type="domain" description="CdiI immunity protein" evidence="1">
    <location>
        <begin position="4"/>
        <end position="93"/>
    </location>
</feature>
<organism evidence="2 3">
    <name type="scientific">Mycolicibacterium rutilum</name>
    <name type="common">Mycobacterium rutilum</name>
    <dbReference type="NCBI Taxonomy" id="370526"/>
    <lineage>
        <taxon>Bacteria</taxon>
        <taxon>Bacillati</taxon>
        <taxon>Actinomycetota</taxon>
        <taxon>Actinomycetes</taxon>
        <taxon>Mycobacteriales</taxon>
        <taxon>Mycobacteriaceae</taxon>
        <taxon>Mycolicibacterium</taxon>
    </lineage>
</organism>
<dbReference type="STRING" id="370526.SAMN04489835_2642"/>
<protein>
    <recommendedName>
        <fullName evidence="1">CdiI immunity protein domain-containing protein</fullName>
    </recommendedName>
</protein>
<dbReference type="Proteomes" id="UP000182915">
    <property type="component" value="Chromosome I"/>
</dbReference>
<proteinExistence type="predicted"/>
<name>A0A1H6K043_MYCRU</name>
<evidence type="ECO:0000259" key="1">
    <source>
        <dbReference type="Pfam" id="PF18593"/>
    </source>
</evidence>